<dbReference type="AlphaFoldDB" id="A0A150IHW9"/>
<sequence>MKKIKSAIVGILLVVSLLIVINPISAATVTISPGVEIQAAIDAASPGDTILVNPGTYYGNIIVYKPGLTIKSTGGPAVTIIDASMYWPCNYERPDCVAAGGCKVKYTETDLNHNGFLVFADNVTIEGFTIINATYSGNYNRGIGILIGSISTTYFTRIPYNIDIWGNAEPVTEERLARPTGVIVRNNIVDGASDGIYIWSSNGNLVEYNVVKNLIPLGGDGIILYDGGKNNIIRCNTVDKAYGGGIKIMGNTWNPDLLKLYPNHKQFDVTGTQVYCNTITNTSNAPGINFGWIAGTNIVAYGNTVDGNLQGIRLEGLANAATLNIYSNNIINNGIGGINTSDKTPFDLTNNYWQGNTTLTSGDVLTSPEGQRSSCTTECTLRQQKLPENILYPRVDIQTFSIIDGPGIIINGKVVSGFNVVPGTQQTLVQVKNRGVFTQNEVRVKFEGLPEGVTASITPNVLKLKGLGTQTYRITFSIDPNVPSGTYDFKVVAYSDKGVFDTAGVKLIIS</sequence>
<dbReference type="Proteomes" id="UP000091929">
    <property type="component" value="Unassembled WGS sequence"/>
</dbReference>
<dbReference type="Proteomes" id="UP000092403">
    <property type="component" value="Unassembled WGS sequence"/>
</dbReference>
<dbReference type="EMBL" id="LNGF01000022">
    <property type="protein sequence ID" value="KYC47519.1"/>
    <property type="molecule type" value="Genomic_DNA"/>
</dbReference>
<evidence type="ECO:0000256" key="1">
    <source>
        <dbReference type="ARBA" id="ARBA00004906"/>
    </source>
</evidence>
<dbReference type="EMBL" id="LNGE01000067">
    <property type="protein sequence ID" value="KYC44425.1"/>
    <property type="molecule type" value="Genomic_DNA"/>
</dbReference>
<keyword evidence="2" id="KW-0677">Repeat</keyword>
<dbReference type="SMART" id="SM00710">
    <property type="entry name" value="PbH1"/>
    <property type="match status" value="6"/>
</dbReference>
<evidence type="ECO:0000313" key="4">
    <source>
        <dbReference type="EMBL" id="KYC44425.1"/>
    </source>
</evidence>
<dbReference type="Proteomes" id="UP000092401">
    <property type="component" value="Unassembled WGS sequence"/>
</dbReference>
<organism evidence="4 8">
    <name type="scientific">Candidatus Methanofastidiosum methylothiophilum</name>
    <dbReference type="NCBI Taxonomy" id="1705564"/>
    <lineage>
        <taxon>Archaea</taxon>
        <taxon>Methanobacteriati</taxon>
        <taxon>Methanobacteriota</taxon>
        <taxon>Stenosarchaea group</taxon>
        <taxon>Candidatus Methanofastidiosia</taxon>
        <taxon>Candidatus Methanofastidiosales</taxon>
        <taxon>Candidatus Methanofastidiosaceae</taxon>
        <taxon>Candidatus Methanofastidiosum</taxon>
    </lineage>
</organism>
<dbReference type="InterPro" id="IPR051550">
    <property type="entry name" value="SCF-Subunits/Alg-Epimerases"/>
</dbReference>
<dbReference type="Gene3D" id="2.160.20.10">
    <property type="entry name" value="Single-stranded right-handed beta-helix, Pectin lyase-like"/>
    <property type="match status" value="1"/>
</dbReference>
<evidence type="ECO:0000256" key="2">
    <source>
        <dbReference type="ARBA" id="ARBA00022737"/>
    </source>
</evidence>
<reference evidence="7 8" key="1">
    <citation type="journal article" date="2016" name="ISME J.">
        <title>Chasing the elusive Euryarchaeota class WSA2: genomes reveal a uniquely fastidious methyl-reducing methanogen.</title>
        <authorList>
            <person name="Nobu M.K."/>
            <person name="Narihiro T."/>
            <person name="Kuroda K."/>
            <person name="Mei R."/>
            <person name="Liu W.T."/>
        </authorList>
    </citation>
    <scope>NUCLEOTIDE SEQUENCE [LARGE SCALE GENOMIC DNA]</scope>
    <source>
        <strain evidence="4">B03fssc0709_Meth_Bin005</strain>
        <strain evidence="5">B15fssc0709_Meth_Bin003</strain>
        <strain evidence="6">BMIXfssc0709_Meth_Bin006</strain>
    </source>
</reference>
<dbReference type="InterPro" id="IPR011050">
    <property type="entry name" value="Pectin_lyase_fold/virulence"/>
</dbReference>
<evidence type="ECO:0000313" key="6">
    <source>
        <dbReference type="EMBL" id="KYC50419.1"/>
    </source>
</evidence>
<dbReference type="NCBIfam" id="TIGR03804">
    <property type="entry name" value="para_beta_helix"/>
    <property type="match status" value="1"/>
</dbReference>
<dbReference type="PANTHER" id="PTHR22990:SF15">
    <property type="entry name" value="F-BOX ONLY PROTEIN 10"/>
    <property type="match status" value="1"/>
</dbReference>
<dbReference type="InterPro" id="IPR012334">
    <property type="entry name" value="Pectin_lyas_fold"/>
</dbReference>
<dbReference type="EMBL" id="LNJC01000014">
    <property type="protein sequence ID" value="KYC50419.1"/>
    <property type="molecule type" value="Genomic_DNA"/>
</dbReference>
<gene>
    <name evidence="4" type="ORF">APG10_01738</name>
    <name evidence="5" type="ORF">APG11_01120</name>
    <name evidence="6" type="ORF">APG12_00848</name>
</gene>
<proteinExistence type="predicted"/>
<evidence type="ECO:0000256" key="3">
    <source>
        <dbReference type="ARBA" id="ARBA00022786"/>
    </source>
</evidence>
<keyword evidence="3" id="KW-0833">Ubl conjugation pathway</keyword>
<comment type="caution">
    <text evidence="4">The sequence shown here is derived from an EMBL/GenBank/DDBJ whole genome shotgun (WGS) entry which is preliminary data.</text>
</comment>
<accession>A0A150IHW9</accession>
<name>A0A150IHW9_9EURY</name>
<dbReference type="PANTHER" id="PTHR22990">
    <property type="entry name" value="F-BOX ONLY PROTEIN"/>
    <property type="match status" value="1"/>
</dbReference>
<evidence type="ECO:0000313" key="5">
    <source>
        <dbReference type="EMBL" id="KYC47519.1"/>
    </source>
</evidence>
<comment type="pathway">
    <text evidence="1">Protein modification; protein ubiquitination.</text>
</comment>
<dbReference type="InterPro" id="IPR022441">
    <property type="entry name" value="Para_beta_helix_rpt-2"/>
</dbReference>
<dbReference type="InterPro" id="IPR006626">
    <property type="entry name" value="PbH1"/>
</dbReference>
<protein>
    <submittedName>
        <fullName evidence="4">Uncharacterized protein</fullName>
    </submittedName>
</protein>
<evidence type="ECO:0000313" key="8">
    <source>
        <dbReference type="Proteomes" id="UP000092401"/>
    </source>
</evidence>
<accession>A0A150IZK0</accession>
<accession>A0A150IR54</accession>
<dbReference type="SUPFAM" id="SSF51126">
    <property type="entry name" value="Pectin lyase-like"/>
    <property type="match status" value="1"/>
</dbReference>
<evidence type="ECO:0000313" key="7">
    <source>
        <dbReference type="Proteomes" id="UP000091929"/>
    </source>
</evidence>